<sequence length="125" mass="14885">MYRNDVVYMKGEAKRSRCSRRFHSIRRTSLEYSDLRTRSWLPRAFLENLVLLRAKRRCAKTGSHLSPEHNEVVVQRCRCRGGIHEEAYLHIVFSGFSSWIEELIMYGIWTLDMTDRETVWAVEMT</sequence>
<protein>
    <submittedName>
        <fullName evidence="1">Uncharacterized protein</fullName>
    </submittedName>
</protein>
<gene>
    <name evidence="1" type="ORF">OPV22_018574</name>
</gene>
<evidence type="ECO:0000313" key="1">
    <source>
        <dbReference type="EMBL" id="KAJ8486089.1"/>
    </source>
</evidence>
<comment type="caution">
    <text evidence="1">The sequence shown here is derived from an EMBL/GenBank/DDBJ whole genome shotgun (WGS) entry which is preliminary data.</text>
</comment>
<evidence type="ECO:0000313" key="2">
    <source>
        <dbReference type="Proteomes" id="UP001222027"/>
    </source>
</evidence>
<organism evidence="1 2">
    <name type="scientific">Ensete ventricosum</name>
    <name type="common">Abyssinian banana</name>
    <name type="synonym">Musa ensete</name>
    <dbReference type="NCBI Taxonomy" id="4639"/>
    <lineage>
        <taxon>Eukaryota</taxon>
        <taxon>Viridiplantae</taxon>
        <taxon>Streptophyta</taxon>
        <taxon>Embryophyta</taxon>
        <taxon>Tracheophyta</taxon>
        <taxon>Spermatophyta</taxon>
        <taxon>Magnoliopsida</taxon>
        <taxon>Liliopsida</taxon>
        <taxon>Zingiberales</taxon>
        <taxon>Musaceae</taxon>
        <taxon>Ensete</taxon>
    </lineage>
</organism>
<dbReference type="Proteomes" id="UP001222027">
    <property type="component" value="Unassembled WGS sequence"/>
</dbReference>
<reference evidence="1 2" key="1">
    <citation type="submission" date="2022-12" db="EMBL/GenBank/DDBJ databases">
        <title>Chromosome-scale assembly of the Ensete ventricosum genome.</title>
        <authorList>
            <person name="Dussert Y."/>
            <person name="Stocks J."/>
            <person name="Wendawek A."/>
            <person name="Woldeyes F."/>
            <person name="Nichols R.A."/>
            <person name="Borrell J.S."/>
        </authorList>
    </citation>
    <scope>NUCLEOTIDE SEQUENCE [LARGE SCALE GENOMIC DNA]</scope>
    <source>
        <strain evidence="2">cv. Maze</strain>
        <tissue evidence="1">Seeds</tissue>
    </source>
</reference>
<accession>A0AAV8R4L6</accession>
<name>A0AAV8R4L6_ENSVE</name>
<dbReference type="EMBL" id="JAQQAF010000005">
    <property type="protein sequence ID" value="KAJ8486089.1"/>
    <property type="molecule type" value="Genomic_DNA"/>
</dbReference>
<proteinExistence type="predicted"/>
<dbReference type="AlphaFoldDB" id="A0AAV8R4L6"/>
<keyword evidence="2" id="KW-1185">Reference proteome</keyword>